<evidence type="ECO:0000313" key="2">
    <source>
        <dbReference type="Proteomes" id="UP000583556"/>
    </source>
</evidence>
<sequence length="167" mass="17869">MLRITIAKGSAEDHIRVTRIDGSVIETRFPHKGPVPHDAVHLFVERALGLTRGFWGLVVQGRHPEALVELAKAGGHASVGRATVPDAEIVELLQAERMVEAYEALLWSGGGSLDDVLAMAQVGCETSFVPVPPLDEATHRAIAGAIDDFSRGWIGGAKGHVVELSWP</sequence>
<dbReference type="Proteomes" id="UP000583556">
    <property type="component" value="Unassembled WGS sequence"/>
</dbReference>
<gene>
    <name evidence="1" type="ORF">HHL27_17365</name>
</gene>
<comment type="caution">
    <text evidence="1">The sequence shown here is derived from an EMBL/GenBank/DDBJ whole genome shotgun (WGS) entry which is preliminary data.</text>
</comment>
<dbReference type="RefSeq" id="WP_169494649.1">
    <property type="nucleotide sequence ID" value="NZ_JABBGM010000009.1"/>
</dbReference>
<dbReference type="AlphaFoldDB" id="A0A7Y0BS43"/>
<protein>
    <submittedName>
        <fullName evidence="1">Uncharacterized protein</fullName>
    </submittedName>
</protein>
<evidence type="ECO:0000313" key="1">
    <source>
        <dbReference type="EMBL" id="NML95448.1"/>
    </source>
</evidence>
<keyword evidence="2" id="KW-1185">Reference proteome</keyword>
<accession>A0A7Y0BS43</accession>
<reference evidence="1 2" key="1">
    <citation type="submission" date="2020-04" db="EMBL/GenBank/DDBJ databases">
        <title>Novosphingobium sp. TW-4 isolated from soil.</title>
        <authorList>
            <person name="Dahal R.H."/>
            <person name="Chaudhary D.K."/>
        </authorList>
    </citation>
    <scope>NUCLEOTIDE SEQUENCE [LARGE SCALE GENOMIC DNA]</scope>
    <source>
        <strain evidence="1 2">TW-4</strain>
    </source>
</reference>
<dbReference type="EMBL" id="JABBGM010000009">
    <property type="protein sequence ID" value="NML95448.1"/>
    <property type="molecule type" value="Genomic_DNA"/>
</dbReference>
<proteinExistence type="predicted"/>
<organism evidence="1 2">
    <name type="scientific">Novosphingobium olei</name>
    <dbReference type="NCBI Taxonomy" id="2728851"/>
    <lineage>
        <taxon>Bacteria</taxon>
        <taxon>Pseudomonadati</taxon>
        <taxon>Pseudomonadota</taxon>
        <taxon>Alphaproteobacteria</taxon>
        <taxon>Sphingomonadales</taxon>
        <taxon>Sphingomonadaceae</taxon>
        <taxon>Novosphingobium</taxon>
    </lineage>
</organism>
<name>A0A7Y0BS43_9SPHN</name>